<accession>A0A2T4DUR8</accession>
<reference evidence="1 2" key="1">
    <citation type="submission" date="2018-03" db="EMBL/GenBank/DDBJ databases">
        <title>Cross-interface Injection: A General Nanoliter Liquid Handling Method Applied to Single Cells Genome Amplification Automated Nanoliter Liquid Handling Applied to Single Cell Multiple Displacement Amplification.</title>
        <authorList>
            <person name="Yun J."/>
            <person name="Xu P."/>
            <person name="Xu J."/>
            <person name="Dai X."/>
            <person name="Wang Y."/>
            <person name="Zheng X."/>
            <person name="Cao C."/>
            <person name="Yi Q."/>
            <person name="Zhu Y."/>
            <person name="Wang L."/>
            <person name="Dong Z."/>
            <person name="Huang Y."/>
            <person name="Huang L."/>
            <person name="Du W."/>
        </authorList>
    </citation>
    <scope>NUCLEOTIDE SEQUENCE [LARGE SCALE GENOMIC DNA]</scope>
    <source>
        <strain evidence="1 2">Z-D1-2</strain>
    </source>
</reference>
<organism evidence="1 2">
    <name type="scientific">Marivirga lumbricoides</name>
    <dbReference type="NCBI Taxonomy" id="1046115"/>
    <lineage>
        <taxon>Bacteria</taxon>
        <taxon>Pseudomonadati</taxon>
        <taxon>Bacteroidota</taxon>
        <taxon>Cytophagia</taxon>
        <taxon>Cytophagales</taxon>
        <taxon>Marivirgaceae</taxon>
        <taxon>Marivirga</taxon>
    </lineage>
</organism>
<sequence length="62" mass="7253">MDVISTYCIPKLRNGFTGSNAEWAVVYFESFSSKKEAVNREKQVKKWKIRKRVDSLINKSKI</sequence>
<evidence type="ECO:0008006" key="3">
    <source>
        <dbReference type="Google" id="ProtNLM"/>
    </source>
</evidence>
<comment type="caution">
    <text evidence="1">The sequence shown here is derived from an EMBL/GenBank/DDBJ whole genome shotgun (WGS) entry which is preliminary data.</text>
</comment>
<gene>
    <name evidence="1" type="ORF">C9994_02430</name>
</gene>
<evidence type="ECO:0000313" key="1">
    <source>
        <dbReference type="EMBL" id="PTB97559.1"/>
    </source>
</evidence>
<proteinExistence type="predicted"/>
<dbReference type="Proteomes" id="UP000240608">
    <property type="component" value="Unassembled WGS sequence"/>
</dbReference>
<name>A0A2T4DUR8_9BACT</name>
<dbReference type="EMBL" id="PYVU01000011">
    <property type="protein sequence ID" value="PTB97559.1"/>
    <property type="molecule type" value="Genomic_DNA"/>
</dbReference>
<dbReference type="AlphaFoldDB" id="A0A2T4DUR8"/>
<protein>
    <recommendedName>
        <fullName evidence="3">Excinuclease ABC subunit C</fullName>
    </recommendedName>
</protein>
<dbReference type="InterPro" id="IPR035901">
    <property type="entry name" value="GIY-YIG_endonuc_sf"/>
</dbReference>
<evidence type="ECO:0000313" key="2">
    <source>
        <dbReference type="Proteomes" id="UP000240608"/>
    </source>
</evidence>
<dbReference type="Gene3D" id="3.40.1440.10">
    <property type="entry name" value="GIY-YIG endonuclease"/>
    <property type="match status" value="1"/>
</dbReference>